<dbReference type="InterPro" id="IPR036388">
    <property type="entry name" value="WH-like_DNA-bd_sf"/>
</dbReference>
<proteinExistence type="predicted"/>
<dbReference type="PANTHER" id="PTHR33169:SF13">
    <property type="entry name" value="PADR-FAMILY TRANSCRIPTIONAL REGULATOR"/>
    <property type="match status" value="1"/>
</dbReference>
<gene>
    <name evidence="2" type="ORF">KTC_21130</name>
</gene>
<dbReference type="AlphaFoldDB" id="A0A455SKC1"/>
<feature type="domain" description="Transcription regulator PadR N-terminal" evidence="1">
    <location>
        <begin position="18"/>
        <end position="86"/>
    </location>
</feature>
<dbReference type="InterPro" id="IPR036390">
    <property type="entry name" value="WH_DNA-bd_sf"/>
</dbReference>
<accession>A0A455SKC1</accession>
<dbReference type="SUPFAM" id="SSF46785">
    <property type="entry name" value="Winged helix' DNA-binding domain"/>
    <property type="match status" value="1"/>
</dbReference>
<evidence type="ECO:0000259" key="1">
    <source>
        <dbReference type="Pfam" id="PF03551"/>
    </source>
</evidence>
<reference evidence="2" key="1">
    <citation type="submission" date="2018-12" db="EMBL/GenBank/DDBJ databases">
        <title>Novel natural products biosynthetic potential of the class Ktedonobacteria.</title>
        <authorList>
            <person name="Zheng Y."/>
            <person name="Saitou A."/>
            <person name="Wang C.M."/>
            <person name="Toyoda A."/>
            <person name="Minakuchi Y."/>
            <person name="Sekiguchi Y."/>
            <person name="Ueda K."/>
            <person name="Takano H."/>
            <person name="Sakai Y."/>
            <person name="Yokota A."/>
            <person name="Yabe S."/>
        </authorList>
    </citation>
    <scope>NUCLEOTIDE SEQUENCE</scope>
    <source>
        <strain evidence="2">COM3</strain>
    </source>
</reference>
<evidence type="ECO:0000313" key="2">
    <source>
        <dbReference type="EMBL" id="BBH87362.1"/>
    </source>
</evidence>
<dbReference type="InterPro" id="IPR005149">
    <property type="entry name" value="Tscrpt_reg_PadR_N"/>
</dbReference>
<dbReference type="Gene3D" id="1.10.10.10">
    <property type="entry name" value="Winged helix-like DNA-binding domain superfamily/Winged helix DNA-binding domain"/>
    <property type="match status" value="1"/>
</dbReference>
<dbReference type="InterPro" id="IPR052509">
    <property type="entry name" value="Metal_resp_DNA-bind_regulator"/>
</dbReference>
<protein>
    <submittedName>
        <fullName evidence="2">PadR family transcriptional regulator</fullName>
    </submittedName>
</protein>
<name>A0A455SKC1_9CHLR</name>
<dbReference type="Pfam" id="PF03551">
    <property type="entry name" value="PadR"/>
    <property type="match status" value="1"/>
</dbReference>
<sequence>MPRHLDELGRYSDPALLILSSLASGPKHGYAMIEDIATFSGTRLEPGTLYGALTRLERKGWIEALEAEDRRRPYRITGAGMVALREQLATMERILTTGKQRLATT</sequence>
<dbReference type="EMBL" id="AP019376">
    <property type="protein sequence ID" value="BBH87362.1"/>
    <property type="molecule type" value="Genomic_DNA"/>
</dbReference>
<organism evidence="2">
    <name type="scientific">Thermosporothrix sp. COM3</name>
    <dbReference type="NCBI Taxonomy" id="2490863"/>
    <lineage>
        <taxon>Bacteria</taxon>
        <taxon>Bacillati</taxon>
        <taxon>Chloroflexota</taxon>
        <taxon>Ktedonobacteria</taxon>
        <taxon>Ktedonobacterales</taxon>
        <taxon>Thermosporotrichaceae</taxon>
        <taxon>Thermosporothrix</taxon>
    </lineage>
</organism>
<dbReference type="PANTHER" id="PTHR33169">
    <property type="entry name" value="PADR-FAMILY TRANSCRIPTIONAL REGULATOR"/>
    <property type="match status" value="1"/>
</dbReference>